<name>A0A437J2I0_9SPHN</name>
<keyword evidence="2" id="KW-1185">Reference proteome</keyword>
<dbReference type="RefSeq" id="WP_127692184.1">
    <property type="nucleotide sequence ID" value="NZ_RZUL01000019.1"/>
</dbReference>
<organism evidence="1 2">
    <name type="scientific">Sphingobium algorifonticola</name>
    <dbReference type="NCBI Taxonomy" id="2008318"/>
    <lineage>
        <taxon>Bacteria</taxon>
        <taxon>Pseudomonadati</taxon>
        <taxon>Pseudomonadota</taxon>
        <taxon>Alphaproteobacteria</taxon>
        <taxon>Sphingomonadales</taxon>
        <taxon>Sphingomonadaceae</taxon>
        <taxon>Sphingobium</taxon>
    </lineage>
</organism>
<dbReference type="AlphaFoldDB" id="A0A437J2I0"/>
<reference evidence="1 2" key="1">
    <citation type="submission" date="2019-01" db="EMBL/GenBank/DDBJ databases">
        <authorList>
            <person name="Chen W.-M."/>
        </authorList>
    </citation>
    <scope>NUCLEOTIDE SEQUENCE [LARGE SCALE GENOMIC DNA]</scope>
    <source>
        <strain evidence="1 2">TLA-22</strain>
    </source>
</reference>
<evidence type="ECO:0000313" key="1">
    <source>
        <dbReference type="EMBL" id="RVT38382.1"/>
    </source>
</evidence>
<dbReference type="InterPro" id="IPR036390">
    <property type="entry name" value="WH_DNA-bd_sf"/>
</dbReference>
<dbReference type="Gene3D" id="1.10.10.10">
    <property type="entry name" value="Winged helix-like DNA-binding domain superfamily/Winged helix DNA-binding domain"/>
    <property type="match status" value="1"/>
</dbReference>
<gene>
    <name evidence="1" type="ORF">ENE74_17705</name>
</gene>
<protein>
    <submittedName>
        <fullName evidence="1">Helix-turn-helix domain-containing protein</fullName>
    </submittedName>
</protein>
<evidence type="ECO:0000313" key="2">
    <source>
        <dbReference type="Proteomes" id="UP000282977"/>
    </source>
</evidence>
<dbReference type="InterPro" id="IPR036388">
    <property type="entry name" value="WH-like_DNA-bd_sf"/>
</dbReference>
<proteinExistence type="predicted"/>
<dbReference type="SUPFAM" id="SSF46785">
    <property type="entry name" value="Winged helix' DNA-binding domain"/>
    <property type="match status" value="1"/>
</dbReference>
<accession>A0A437J2I0</accession>
<dbReference type="Proteomes" id="UP000282977">
    <property type="component" value="Unassembled WGS sequence"/>
</dbReference>
<dbReference type="EMBL" id="RZUL01000019">
    <property type="protein sequence ID" value="RVT38382.1"/>
    <property type="molecule type" value="Genomic_DNA"/>
</dbReference>
<sequence>MTDTPDTKDAKLDSNVIPLRALGKSSRARGFEEKWGPMAGKVGFTMIPTTLLRGAARLQLDPPKFAIVLQLLEHWWERDRDPYPSKETIATRVKLSPRQVQRHIALLEKEGLVQRLERRAPGRGKTSNAYDLSGLVARVATLSEEILEETAEARKRRAALEKPGLRRRATPKA</sequence>
<dbReference type="Pfam" id="PF13730">
    <property type="entry name" value="HTH_36"/>
    <property type="match status" value="1"/>
</dbReference>
<dbReference type="OrthoDB" id="7351634at2"/>
<comment type="caution">
    <text evidence="1">The sequence shown here is derived from an EMBL/GenBank/DDBJ whole genome shotgun (WGS) entry which is preliminary data.</text>
</comment>